<keyword evidence="4" id="KW-1185">Reference proteome</keyword>
<reference evidence="3" key="1">
    <citation type="submission" date="2022-10" db="EMBL/GenBank/DDBJ databases">
        <title>Hoeflea sp. J2-29, isolated from marine algae.</title>
        <authorList>
            <person name="Kristyanto S."/>
            <person name="Kim J.M."/>
            <person name="Jeon C.O."/>
        </authorList>
    </citation>
    <scope>NUCLEOTIDE SEQUENCE</scope>
    <source>
        <strain evidence="3">J2-29</strain>
    </source>
</reference>
<dbReference type="InterPro" id="IPR023631">
    <property type="entry name" value="Amidase_dom"/>
</dbReference>
<dbReference type="Gene3D" id="3.90.1300.10">
    <property type="entry name" value="Amidase signature (AS) domain"/>
    <property type="match status" value="1"/>
</dbReference>
<gene>
    <name evidence="3" type="ORF">OEG82_19350</name>
</gene>
<accession>A0ABT3YJU8</accession>
<comment type="caution">
    <text evidence="3">The sequence shown here is derived from an EMBL/GenBank/DDBJ whole genome shotgun (WGS) entry which is preliminary data.</text>
</comment>
<dbReference type="RefSeq" id="WP_267613999.1">
    <property type="nucleotide sequence ID" value="NZ_JAOVZQ010000001.1"/>
</dbReference>
<dbReference type="InterPro" id="IPR000120">
    <property type="entry name" value="Amidase"/>
</dbReference>
<evidence type="ECO:0000313" key="3">
    <source>
        <dbReference type="EMBL" id="MCY0096155.1"/>
    </source>
</evidence>
<evidence type="ECO:0000259" key="2">
    <source>
        <dbReference type="Pfam" id="PF01425"/>
    </source>
</evidence>
<comment type="similarity">
    <text evidence="1">Belongs to the amidase family.</text>
</comment>
<proteinExistence type="inferred from homology"/>
<protein>
    <submittedName>
        <fullName evidence="3">Amidase</fullName>
    </submittedName>
</protein>
<dbReference type="Proteomes" id="UP001081283">
    <property type="component" value="Unassembled WGS sequence"/>
</dbReference>
<evidence type="ECO:0000256" key="1">
    <source>
        <dbReference type="ARBA" id="ARBA00009199"/>
    </source>
</evidence>
<sequence>MGIDPMTVIGLSAVEVRDRMASGALTAVDYMKACLDRIARLDGEIKAFEWYDAEFAMRQAEGADAHRKSGRPLGPLHGVPVALKDIIDTRGIPTANGTVIDAGRVPERDAVIVGKLRAAGAVIIGKTVTAELAFLHPGKTRNPVNPAHTPGGSSSGSAAAVAAGMVPLAVGTQTGGSVIRPASFCGVTGFLPTAGSIPRTGILTQSPTLDRVGVFARTVEDAAMLAEVLYGHDELDKATAPAPHPRLHSIASSDAPVRPQFVFIRTPYWHKASPACQMAMEELADHLGEGCFETGLPDAFAEAAAMRERINLAEMAKCFHRYSRDGADKLSPQLSEALDRGGKALAHDYIAALDWPDYLYAALDAIFQRCDAIITPAAPGAAPPGLESTGDSVFNAIWTLCGTPAITLPLFADEDGMPMGVQIVGRRGGDARLLRTARWLAKHFETDGQGD</sequence>
<organism evidence="3 4">
    <name type="scientific">Hoeflea ulvae</name>
    <dbReference type="NCBI Taxonomy" id="2983764"/>
    <lineage>
        <taxon>Bacteria</taxon>
        <taxon>Pseudomonadati</taxon>
        <taxon>Pseudomonadota</taxon>
        <taxon>Alphaproteobacteria</taxon>
        <taxon>Hyphomicrobiales</taxon>
        <taxon>Rhizobiaceae</taxon>
        <taxon>Hoeflea</taxon>
    </lineage>
</organism>
<evidence type="ECO:0000313" key="4">
    <source>
        <dbReference type="Proteomes" id="UP001081283"/>
    </source>
</evidence>
<name>A0ABT3YJU8_9HYPH</name>
<dbReference type="PANTHER" id="PTHR11895:SF7">
    <property type="entry name" value="GLUTAMYL-TRNA(GLN) AMIDOTRANSFERASE SUBUNIT A, MITOCHONDRIAL"/>
    <property type="match status" value="1"/>
</dbReference>
<dbReference type="SUPFAM" id="SSF75304">
    <property type="entry name" value="Amidase signature (AS) enzymes"/>
    <property type="match status" value="1"/>
</dbReference>
<dbReference type="PANTHER" id="PTHR11895">
    <property type="entry name" value="TRANSAMIDASE"/>
    <property type="match status" value="1"/>
</dbReference>
<dbReference type="Pfam" id="PF01425">
    <property type="entry name" value="Amidase"/>
    <property type="match status" value="1"/>
</dbReference>
<feature type="domain" description="Amidase" evidence="2">
    <location>
        <begin position="31"/>
        <end position="434"/>
    </location>
</feature>
<dbReference type="EMBL" id="JAOVZQ010000001">
    <property type="protein sequence ID" value="MCY0096155.1"/>
    <property type="molecule type" value="Genomic_DNA"/>
</dbReference>
<dbReference type="InterPro" id="IPR036928">
    <property type="entry name" value="AS_sf"/>
</dbReference>